<feature type="domain" description="Gfo/Idh/MocA-like oxidoreductase bacterial type C-terminal" evidence="2">
    <location>
        <begin position="238"/>
        <end position="294"/>
    </location>
</feature>
<dbReference type="GO" id="GO:0000166">
    <property type="term" value="F:nucleotide binding"/>
    <property type="evidence" value="ECO:0007669"/>
    <property type="project" value="InterPro"/>
</dbReference>
<dbReference type="SUPFAM" id="SSF55347">
    <property type="entry name" value="Glyceraldehyde-3-phosphate dehydrogenase-like, C-terminal domain"/>
    <property type="match status" value="1"/>
</dbReference>
<dbReference type="RefSeq" id="WP_010855532.1">
    <property type="nucleotide sequence ID" value="NZ_AQHR01000088.1"/>
</dbReference>
<comment type="caution">
    <text evidence="3">The sequence shown here is derived from an EMBL/GenBank/DDBJ whole genome shotgun (WGS) entry which is preliminary data.</text>
</comment>
<dbReference type="SUPFAM" id="SSF51735">
    <property type="entry name" value="NAD(P)-binding Rossmann-fold domains"/>
    <property type="match status" value="1"/>
</dbReference>
<proteinExistence type="predicted"/>
<evidence type="ECO:0000259" key="2">
    <source>
        <dbReference type="Pfam" id="PF19051"/>
    </source>
</evidence>
<dbReference type="InterPro" id="IPR050463">
    <property type="entry name" value="Gfo/Idh/MocA_oxidrdct_glycsds"/>
</dbReference>
<dbReference type="Proteomes" id="UP000013909">
    <property type="component" value="Unassembled WGS sequence"/>
</dbReference>
<evidence type="ECO:0000259" key="1">
    <source>
        <dbReference type="Pfam" id="PF01408"/>
    </source>
</evidence>
<protein>
    <submittedName>
        <fullName evidence="3">Putative NADH-dependent dehydrogenase</fullName>
    </submittedName>
</protein>
<dbReference type="STRING" id="1232681.ADIS_3399"/>
<dbReference type="InterPro" id="IPR036291">
    <property type="entry name" value="NAD(P)-bd_dom_sf"/>
</dbReference>
<dbReference type="OrthoDB" id="9763611at2"/>
<evidence type="ECO:0000313" key="4">
    <source>
        <dbReference type="Proteomes" id="UP000013909"/>
    </source>
</evidence>
<dbReference type="InterPro" id="IPR000683">
    <property type="entry name" value="Gfo/Idh/MocA-like_OxRdtase_N"/>
</dbReference>
<sequence length="475" mass="53041">MNSTPEATPHQASTRRRFIKKAVVSATGFYIVPRFVLGGQGYTAPSDKVNIGIVGAGGKGRQNAEDLMKLDDVQLTAIADPGNFWDLANFYYRSIAGRGPVKRLIEEHYESKTANYKVAEYLDFRRMLERQTDLDAICCSTPDNTHAYITYMAMKAGKHVYCEKPLTHNIWEARMIKKLTQETGLATQMGNVGHSTDGIRETVEYLRAGVIGEVKDVHAWVPATRWIPELKAMPTKSSRKPDGFDWDLWLGPTPHKAFHDWYSPVTWRDFWDFGCGALGDFGCHDMDAATWALELGYPETVEVFPAGFSNEDIAPYGEIGYYRFGAKGSRPPVNLTWYSGGVRPPLHPALPANYQWTARGTLFIGEKGVIVNEGGNRAPKVFPDSLAKSMKIPAQTIARSKGHFRDWVDAIKGGPMASANFEYGAHLTEITLLGVLSLRMKGQKIHWDSDQMKANGIPEADRFIKEPVRSGWEMV</sequence>
<name>R7ZQ66_9BACT</name>
<dbReference type="Pfam" id="PF01408">
    <property type="entry name" value="GFO_IDH_MocA"/>
    <property type="match status" value="1"/>
</dbReference>
<gene>
    <name evidence="3" type="ORF">ADIS_3399</name>
</gene>
<dbReference type="InterPro" id="IPR043906">
    <property type="entry name" value="Gfo/Idh/MocA_OxRdtase_bact_C"/>
</dbReference>
<dbReference type="Gene3D" id="3.40.50.720">
    <property type="entry name" value="NAD(P)-binding Rossmann-like Domain"/>
    <property type="match status" value="1"/>
</dbReference>
<accession>R7ZQ66</accession>
<dbReference type="PANTHER" id="PTHR43818">
    <property type="entry name" value="BCDNA.GH03377"/>
    <property type="match status" value="1"/>
</dbReference>
<feature type="domain" description="Gfo/Idh/MocA-like oxidoreductase N-terminal" evidence="1">
    <location>
        <begin position="49"/>
        <end position="189"/>
    </location>
</feature>
<dbReference type="Gene3D" id="3.30.360.10">
    <property type="entry name" value="Dihydrodipicolinate Reductase, domain 2"/>
    <property type="match status" value="1"/>
</dbReference>
<dbReference type="EMBL" id="AQHR01000088">
    <property type="protein sequence ID" value="EON76271.1"/>
    <property type="molecule type" value="Genomic_DNA"/>
</dbReference>
<organism evidence="3 4">
    <name type="scientific">Lunatimonas lonarensis</name>
    <dbReference type="NCBI Taxonomy" id="1232681"/>
    <lineage>
        <taxon>Bacteria</taxon>
        <taxon>Pseudomonadati</taxon>
        <taxon>Bacteroidota</taxon>
        <taxon>Cytophagia</taxon>
        <taxon>Cytophagales</taxon>
        <taxon>Cyclobacteriaceae</taxon>
    </lineage>
</organism>
<evidence type="ECO:0000313" key="3">
    <source>
        <dbReference type="EMBL" id="EON76271.1"/>
    </source>
</evidence>
<dbReference type="AlphaFoldDB" id="R7ZQ66"/>
<dbReference type="PANTHER" id="PTHR43818:SF10">
    <property type="entry name" value="NADH-DEPENDENT DEHYDROGENASE-RELATED"/>
    <property type="match status" value="1"/>
</dbReference>
<dbReference type="Pfam" id="PF19051">
    <property type="entry name" value="GFO_IDH_MocA_C2"/>
    <property type="match status" value="1"/>
</dbReference>
<keyword evidence="4" id="KW-1185">Reference proteome</keyword>
<reference evidence="3 4" key="1">
    <citation type="submission" date="2013-02" db="EMBL/GenBank/DDBJ databases">
        <title>A novel strain isolated from Lonar lake, Maharashtra, India.</title>
        <authorList>
            <person name="Singh A."/>
        </authorList>
    </citation>
    <scope>NUCLEOTIDE SEQUENCE [LARGE SCALE GENOMIC DNA]</scope>
    <source>
        <strain evidence="3 4">AK24</strain>
    </source>
</reference>